<organism evidence="2 3">
    <name type="scientific">Mesorhizobium escarrei</name>
    <dbReference type="NCBI Taxonomy" id="666018"/>
    <lineage>
        <taxon>Bacteria</taxon>
        <taxon>Pseudomonadati</taxon>
        <taxon>Pseudomonadota</taxon>
        <taxon>Alphaproteobacteria</taxon>
        <taxon>Hyphomicrobiales</taxon>
        <taxon>Phyllobacteriaceae</taxon>
        <taxon>Mesorhizobium</taxon>
    </lineage>
</organism>
<sequence length="157" mass="16588">MLKKLVLILVGAVVVISAVVYAAFQLSPWPSVLLIRNAFAEGAEEPKAQAGQLVPPGITKQIGLRYGEADDAVLDVFVPANTLGPLPAVVWVHGGGFIGGTRTDLTDYLKVLASRGFVSMGIDYTLSPTAKMADARAADQPDALLPHRKCGALQHRS</sequence>
<dbReference type="Gene3D" id="3.40.50.1820">
    <property type="entry name" value="alpha/beta hydrolase"/>
    <property type="match status" value="1"/>
</dbReference>
<gene>
    <name evidence="2" type="ORF">MES5069_460068</name>
</gene>
<dbReference type="InterPro" id="IPR049492">
    <property type="entry name" value="BD-FAE-like_dom"/>
</dbReference>
<keyword evidence="3" id="KW-1185">Reference proteome</keyword>
<dbReference type="SUPFAM" id="SSF53474">
    <property type="entry name" value="alpha/beta-Hydrolases"/>
    <property type="match status" value="1"/>
</dbReference>
<comment type="caution">
    <text evidence="2">The sequence shown here is derived from an EMBL/GenBank/DDBJ whole genome shotgun (WGS) entry which is preliminary data.</text>
</comment>
<feature type="domain" description="BD-FAE-like" evidence="1">
    <location>
        <begin position="74"/>
        <end position="133"/>
    </location>
</feature>
<name>A0ABN8K4X0_9HYPH</name>
<dbReference type="RefSeq" id="WP_254020373.1">
    <property type="nucleotide sequence ID" value="NZ_CAKXZT010000142.1"/>
</dbReference>
<evidence type="ECO:0000259" key="1">
    <source>
        <dbReference type="Pfam" id="PF20434"/>
    </source>
</evidence>
<protein>
    <recommendedName>
        <fullName evidence="1">BD-FAE-like domain-containing protein</fullName>
    </recommendedName>
</protein>
<evidence type="ECO:0000313" key="2">
    <source>
        <dbReference type="EMBL" id="CAH2405304.1"/>
    </source>
</evidence>
<dbReference type="Pfam" id="PF20434">
    <property type="entry name" value="BD-FAE"/>
    <property type="match status" value="1"/>
</dbReference>
<proteinExistence type="predicted"/>
<dbReference type="Proteomes" id="UP001153050">
    <property type="component" value="Unassembled WGS sequence"/>
</dbReference>
<evidence type="ECO:0000313" key="3">
    <source>
        <dbReference type="Proteomes" id="UP001153050"/>
    </source>
</evidence>
<dbReference type="EMBL" id="CAKXZT010000142">
    <property type="protein sequence ID" value="CAH2405304.1"/>
    <property type="molecule type" value="Genomic_DNA"/>
</dbReference>
<reference evidence="2 3" key="1">
    <citation type="submission" date="2022-03" db="EMBL/GenBank/DDBJ databases">
        <authorList>
            <person name="Brunel B."/>
        </authorList>
    </citation>
    <scope>NUCLEOTIDE SEQUENCE [LARGE SCALE GENOMIC DNA]</scope>
    <source>
        <strain evidence="2">STM5069sample</strain>
    </source>
</reference>
<dbReference type="InterPro" id="IPR029058">
    <property type="entry name" value="AB_hydrolase_fold"/>
</dbReference>
<accession>A0ABN8K4X0</accession>